<evidence type="ECO:0000313" key="2">
    <source>
        <dbReference type="EMBL" id="QDL90701.1"/>
    </source>
</evidence>
<dbReference type="AlphaFoldDB" id="A0A5B8FG24"/>
<accession>A0A5B8FG24</accession>
<evidence type="ECO:0000256" key="1">
    <source>
        <dbReference type="SAM" id="MobiDB-lite"/>
    </source>
</evidence>
<proteinExistence type="predicted"/>
<gene>
    <name evidence="2" type="ORF">FDP22_02200</name>
</gene>
<keyword evidence="3" id="KW-1185">Reference proteome</keyword>
<dbReference type="KEGG" id="ppru:FDP22_02200"/>
<feature type="region of interest" description="Disordered" evidence="1">
    <location>
        <begin position="60"/>
        <end position="90"/>
    </location>
</feature>
<dbReference type="Proteomes" id="UP000305888">
    <property type="component" value="Chromosome"/>
</dbReference>
<reference evidence="2 3" key="1">
    <citation type="submission" date="2019-06" db="EMBL/GenBank/DDBJ databases">
        <title>Genome sequence of Rhodobacteraceae bacterium D4M1.</title>
        <authorList>
            <person name="Cao J."/>
        </authorList>
    </citation>
    <scope>NUCLEOTIDE SEQUENCE [LARGE SCALE GENOMIC DNA]</scope>
    <source>
        <strain evidence="2 3">D4M1</strain>
    </source>
</reference>
<dbReference type="EMBL" id="CP040818">
    <property type="protein sequence ID" value="QDL90701.1"/>
    <property type="molecule type" value="Genomic_DNA"/>
</dbReference>
<feature type="compositionally biased region" description="Basic and acidic residues" evidence="1">
    <location>
        <begin position="60"/>
        <end position="84"/>
    </location>
</feature>
<dbReference type="OrthoDB" id="9834829at2"/>
<dbReference type="RefSeq" id="WP_138576611.1">
    <property type="nucleotide sequence ID" value="NZ_CP040818.1"/>
</dbReference>
<sequence>MMVLSATYSSTPLQILIEDRLIQLRQKIVQGQAGAEAVAADDANLAETEGVALAVAETAEARATADEPQVRQDAPPDRPADRAATRSGTTEVVITAADGSSPERSASVISLREGETGGALNLAPGAEAVIRIDGALASGLNEVGIGWTGIDTVRLTFATGGSILVRGVSGASLALQFGNGQAHHVSRSAGVDRRI</sequence>
<organism evidence="2 3">
    <name type="scientific">Paroceanicella profunda</name>
    <dbReference type="NCBI Taxonomy" id="2579971"/>
    <lineage>
        <taxon>Bacteria</taxon>
        <taxon>Pseudomonadati</taxon>
        <taxon>Pseudomonadota</taxon>
        <taxon>Alphaproteobacteria</taxon>
        <taxon>Rhodobacterales</taxon>
        <taxon>Paracoccaceae</taxon>
        <taxon>Paroceanicella</taxon>
    </lineage>
</organism>
<protein>
    <submittedName>
        <fullName evidence="2">Uncharacterized protein</fullName>
    </submittedName>
</protein>
<evidence type="ECO:0000313" key="3">
    <source>
        <dbReference type="Proteomes" id="UP000305888"/>
    </source>
</evidence>
<name>A0A5B8FG24_9RHOB</name>